<accession>A0A543I5U6</accession>
<dbReference type="Proteomes" id="UP000318331">
    <property type="component" value="Unassembled WGS sequence"/>
</dbReference>
<evidence type="ECO:0000313" key="2">
    <source>
        <dbReference type="Proteomes" id="UP000318331"/>
    </source>
</evidence>
<gene>
    <name evidence="1" type="ORF">FB466_0764</name>
</gene>
<dbReference type="RefSeq" id="WP_141915937.1">
    <property type="nucleotide sequence ID" value="NZ_BAAAYS010000026.1"/>
</dbReference>
<reference evidence="1 2" key="1">
    <citation type="submission" date="2019-06" db="EMBL/GenBank/DDBJ databases">
        <title>Sequencing the genomes of 1000 actinobacteria strains.</title>
        <authorList>
            <person name="Klenk H.-P."/>
        </authorList>
    </citation>
    <scope>NUCLEOTIDE SEQUENCE [LARGE SCALE GENOMIC DNA]</scope>
    <source>
        <strain evidence="1 2">DSM 18031</strain>
    </source>
</reference>
<organism evidence="1 2">
    <name type="scientific">Klugiella xanthotipulae</name>
    <dbReference type="NCBI Taxonomy" id="244735"/>
    <lineage>
        <taxon>Bacteria</taxon>
        <taxon>Bacillati</taxon>
        <taxon>Actinomycetota</taxon>
        <taxon>Actinomycetes</taxon>
        <taxon>Micrococcales</taxon>
        <taxon>Microbacteriaceae</taxon>
        <taxon>Klugiella</taxon>
    </lineage>
</organism>
<dbReference type="EMBL" id="VFPN01000001">
    <property type="protein sequence ID" value="TQM65944.1"/>
    <property type="molecule type" value="Genomic_DNA"/>
</dbReference>
<proteinExistence type="predicted"/>
<comment type="caution">
    <text evidence="1">The sequence shown here is derived from an EMBL/GenBank/DDBJ whole genome shotgun (WGS) entry which is preliminary data.</text>
</comment>
<sequence length="80" mass="7985">MTKRSRRNTSRQRSSILTSIAFTVAVVALAGGGNAANALWSITDGNAGYVGFGPSGQLGEGPSGSWTSPVSGITALTTAA</sequence>
<keyword evidence="2" id="KW-1185">Reference proteome</keyword>
<name>A0A543I5U6_9MICO</name>
<evidence type="ECO:0000313" key="1">
    <source>
        <dbReference type="EMBL" id="TQM65944.1"/>
    </source>
</evidence>
<dbReference type="AlphaFoldDB" id="A0A543I5U6"/>
<protein>
    <submittedName>
        <fullName evidence="1">Uncharacterized protein</fullName>
    </submittedName>
</protein>